<accession>A0A1A7XBA0</accession>
<dbReference type="EMBL" id="HADX01014121">
    <property type="protein sequence ID" value="SBP36353.1"/>
    <property type="molecule type" value="Transcribed_RNA"/>
</dbReference>
<organism evidence="4">
    <name type="scientific">Iconisemion striatum</name>
    <dbReference type="NCBI Taxonomy" id="60296"/>
    <lineage>
        <taxon>Eukaryota</taxon>
        <taxon>Metazoa</taxon>
        <taxon>Chordata</taxon>
        <taxon>Craniata</taxon>
        <taxon>Vertebrata</taxon>
        <taxon>Euteleostomi</taxon>
        <taxon>Actinopterygii</taxon>
        <taxon>Neopterygii</taxon>
        <taxon>Teleostei</taxon>
        <taxon>Neoteleostei</taxon>
        <taxon>Acanthomorphata</taxon>
        <taxon>Ovalentaria</taxon>
        <taxon>Atherinomorphae</taxon>
        <taxon>Cyprinodontiformes</taxon>
        <taxon>Nothobranchiidae</taxon>
        <taxon>Iconisemion</taxon>
    </lineage>
</organism>
<proteinExistence type="predicted"/>
<reference evidence="4" key="2">
    <citation type="submission" date="2016-06" db="EMBL/GenBank/DDBJ databases">
        <title>The genome of a short-lived fish provides insights into sex chromosome evolution and the genetic control of aging.</title>
        <authorList>
            <person name="Reichwald K."/>
            <person name="Felder M."/>
            <person name="Petzold A."/>
            <person name="Koch P."/>
            <person name="Groth M."/>
            <person name="Platzer M."/>
        </authorList>
    </citation>
    <scope>NUCLEOTIDE SEQUENCE</scope>
    <source>
        <tissue evidence="4">Brain</tissue>
    </source>
</reference>
<keyword evidence="1" id="KW-0479">Metal-binding</keyword>
<dbReference type="AlphaFoldDB" id="A0A1A7XBA0"/>
<dbReference type="PANTHER" id="PTHR25465:SF32">
    <property type="entry name" value="BLOODTHIRSTY-RELATED GENE FAMILY, MEMBER 16 ISOFORM X1-RELATED"/>
    <property type="match status" value="1"/>
</dbReference>
<evidence type="ECO:0000256" key="2">
    <source>
        <dbReference type="ARBA" id="ARBA00022771"/>
    </source>
</evidence>
<protein>
    <submittedName>
        <fullName evidence="4">Uncharacterized protein</fullName>
    </submittedName>
</protein>
<dbReference type="EMBL" id="HADW01013986">
    <property type="protein sequence ID" value="SBP15386.1"/>
    <property type="molecule type" value="Transcribed_RNA"/>
</dbReference>
<evidence type="ECO:0000256" key="1">
    <source>
        <dbReference type="ARBA" id="ARBA00022723"/>
    </source>
</evidence>
<dbReference type="Gene3D" id="4.10.830.40">
    <property type="match status" value="1"/>
</dbReference>
<evidence type="ECO:0000313" key="4">
    <source>
        <dbReference type="EMBL" id="SBP15386.1"/>
    </source>
</evidence>
<gene>
    <name evidence="4" type="primary">Nfu_g_1_011965</name>
</gene>
<name>A0A1A7XBA0_9TELE</name>
<dbReference type="GO" id="GO:0008270">
    <property type="term" value="F:zinc ion binding"/>
    <property type="evidence" value="ECO:0007669"/>
    <property type="project" value="UniProtKB-KW"/>
</dbReference>
<sequence>MVTACSRLSDGLCSVQNGSTSHKKCIDKHWDSNIKPACPLCNELFSTRPKLCIIVVPSGSTAQFRKSVQEDTSSPEQRGAQTGEVLCDVCNRKALKSCLLCLSSYCKTHLEPHVKIPGLRRHKLTSPVKNLEEQMWKKYEKATRRLEVFRRYFTKLMRFA</sequence>
<keyword evidence="3" id="KW-0862">Zinc</keyword>
<evidence type="ECO:0000256" key="3">
    <source>
        <dbReference type="ARBA" id="ARBA00022833"/>
    </source>
</evidence>
<dbReference type="PANTHER" id="PTHR25465">
    <property type="entry name" value="B-BOX DOMAIN CONTAINING"/>
    <property type="match status" value="1"/>
</dbReference>
<keyword evidence="2" id="KW-0863">Zinc-finger</keyword>
<reference evidence="4" key="1">
    <citation type="submission" date="2016-05" db="EMBL/GenBank/DDBJ databases">
        <authorList>
            <person name="Lavstsen T."/>
            <person name="Jespersen J.S."/>
        </authorList>
    </citation>
    <scope>NUCLEOTIDE SEQUENCE</scope>
    <source>
        <tissue evidence="4">Brain</tissue>
    </source>
</reference>
<dbReference type="InterPro" id="IPR051051">
    <property type="entry name" value="E3_ubiq-ligase_TRIM/RNF"/>
</dbReference>